<dbReference type="Proteomes" id="UP000694044">
    <property type="component" value="Unassembled WGS sequence"/>
</dbReference>
<feature type="region of interest" description="Disordered" evidence="1">
    <location>
        <begin position="39"/>
        <end position="121"/>
    </location>
</feature>
<feature type="compositionally biased region" description="Basic and acidic residues" evidence="1">
    <location>
        <begin position="52"/>
        <end position="71"/>
    </location>
</feature>
<keyword evidence="2" id="KW-0812">Transmembrane</keyword>
<feature type="compositionally biased region" description="Polar residues" evidence="1">
    <location>
        <begin position="80"/>
        <end position="101"/>
    </location>
</feature>
<gene>
    <name evidence="3" type="ORF">PHYPSEUDO_015506</name>
</gene>
<keyword evidence="2" id="KW-0472">Membrane</keyword>
<comment type="caution">
    <text evidence="3">The sequence shown here is derived from an EMBL/GenBank/DDBJ whole genome shotgun (WGS) entry which is preliminary data.</text>
</comment>
<evidence type="ECO:0000256" key="2">
    <source>
        <dbReference type="SAM" id="Phobius"/>
    </source>
</evidence>
<name>A0A8T1W216_9STRA</name>
<organism evidence="3 4">
    <name type="scientific">Phytophthora pseudosyringae</name>
    <dbReference type="NCBI Taxonomy" id="221518"/>
    <lineage>
        <taxon>Eukaryota</taxon>
        <taxon>Sar</taxon>
        <taxon>Stramenopiles</taxon>
        <taxon>Oomycota</taxon>
        <taxon>Peronosporomycetes</taxon>
        <taxon>Peronosporales</taxon>
        <taxon>Peronosporaceae</taxon>
        <taxon>Phytophthora</taxon>
    </lineage>
</organism>
<evidence type="ECO:0000256" key="1">
    <source>
        <dbReference type="SAM" id="MobiDB-lite"/>
    </source>
</evidence>
<dbReference type="AlphaFoldDB" id="A0A8T1W216"/>
<protein>
    <submittedName>
        <fullName evidence="3">Uncharacterized protein</fullName>
    </submittedName>
</protein>
<keyword evidence="2" id="KW-1133">Transmembrane helix</keyword>
<dbReference type="EMBL" id="JAGDFM010000097">
    <property type="protein sequence ID" value="KAG7386598.1"/>
    <property type="molecule type" value="Genomic_DNA"/>
</dbReference>
<keyword evidence="4" id="KW-1185">Reference proteome</keyword>
<proteinExistence type="predicted"/>
<accession>A0A8T1W216</accession>
<feature type="compositionally biased region" description="Polar residues" evidence="1">
    <location>
        <begin position="109"/>
        <end position="121"/>
    </location>
</feature>
<evidence type="ECO:0000313" key="3">
    <source>
        <dbReference type="EMBL" id="KAG7386598.1"/>
    </source>
</evidence>
<sequence>MSLEMVLVLVVVLSVVVIALMLKFVPGLLGALRSLCRRREDTRTARSRSRQRRESISRAVPHDGADARDQDVLAPRRCTTDSNAAGNSRFRATSTIPQSRDQLGLAHQNGMQSAEASNTRR</sequence>
<reference evidence="3" key="1">
    <citation type="submission" date="2021-02" db="EMBL/GenBank/DDBJ databases">
        <authorList>
            <person name="Palmer J.M."/>
        </authorList>
    </citation>
    <scope>NUCLEOTIDE SEQUENCE</scope>
    <source>
        <strain evidence="3">SCRP734</strain>
    </source>
</reference>
<evidence type="ECO:0000313" key="4">
    <source>
        <dbReference type="Proteomes" id="UP000694044"/>
    </source>
</evidence>
<feature type="transmembrane region" description="Helical" evidence="2">
    <location>
        <begin position="6"/>
        <end position="29"/>
    </location>
</feature>